<keyword evidence="4" id="KW-0732">Signal</keyword>
<evidence type="ECO:0000313" key="6">
    <source>
        <dbReference type="EMBL" id="RWS08852.1"/>
    </source>
</evidence>
<keyword evidence="3" id="KW-0812">Transmembrane</keyword>
<evidence type="ECO:0000256" key="2">
    <source>
        <dbReference type="ARBA" id="ARBA00022737"/>
    </source>
</evidence>
<dbReference type="PROSITE" id="PS51450">
    <property type="entry name" value="LRR"/>
    <property type="match status" value="2"/>
</dbReference>
<dbReference type="InterPro" id="IPR001611">
    <property type="entry name" value="Leu-rich_rpt"/>
</dbReference>
<dbReference type="OrthoDB" id="635273at2759"/>
<evidence type="ECO:0000256" key="1">
    <source>
        <dbReference type="ARBA" id="ARBA00022614"/>
    </source>
</evidence>
<feature type="signal peptide" evidence="4">
    <location>
        <begin position="1"/>
        <end position="26"/>
    </location>
</feature>
<evidence type="ECO:0000256" key="3">
    <source>
        <dbReference type="SAM" id="Phobius"/>
    </source>
</evidence>
<evidence type="ECO:0000313" key="7">
    <source>
        <dbReference type="EMBL" id="RWS14990.1"/>
    </source>
</evidence>
<dbReference type="EMBL" id="NCKU01002754">
    <property type="protein sequence ID" value="RWS08852.1"/>
    <property type="molecule type" value="Genomic_DNA"/>
</dbReference>
<dbReference type="EMBL" id="NCKU01000572">
    <property type="protein sequence ID" value="RWS14990.1"/>
    <property type="molecule type" value="Genomic_DNA"/>
</dbReference>
<feature type="transmembrane region" description="Helical" evidence="3">
    <location>
        <begin position="404"/>
        <end position="430"/>
    </location>
</feature>
<dbReference type="SMART" id="SM00369">
    <property type="entry name" value="LRR_TYP"/>
    <property type="match status" value="6"/>
</dbReference>
<reference evidence="5" key="2">
    <citation type="submission" date="2018-11" db="EMBL/GenBank/DDBJ databases">
        <title>Trombidioid mite genomics.</title>
        <authorList>
            <person name="Dong X."/>
        </authorList>
    </citation>
    <scope>NUCLEOTIDE SEQUENCE</scope>
    <source>
        <strain evidence="5">UoL-WK</strain>
    </source>
</reference>
<dbReference type="InterPro" id="IPR026906">
    <property type="entry name" value="LRR_5"/>
</dbReference>
<evidence type="ECO:0000313" key="5">
    <source>
        <dbReference type="EMBL" id="RWS08846.1"/>
    </source>
</evidence>
<dbReference type="Pfam" id="PF13855">
    <property type="entry name" value="LRR_8"/>
    <property type="match status" value="1"/>
</dbReference>
<evidence type="ECO:0000256" key="4">
    <source>
        <dbReference type="SAM" id="SignalP"/>
    </source>
</evidence>
<keyword evidence="3" id="KW-1133">Transmembrane helix</keyword>
<sequence>MRSTLKLHTASIVLIILLQCVHFVCSIRAKTQPNKCGLTCNFPSNDSCRLDCSGRDLYDIDEEIKVSANVETIAFNDNKLESLSSKYFPKGNRFILLDFSHNNLKTIEDGAFKACNYTHILLLCHNALWDLQIDEFEGLSNLEQLDLSYNRISLWFSETFRPLQSLSQLNLAHNTITSLESESFEHLPLLEKLDLDNNELVTLPAGVFEKNPRLKYLSLKGNLFTTVPNMGLRSARSLIDLDLSSTHITQITKADFKGLSSIETLRITRINSLLGIKRLAFSDMTKLKAFYCNNNYNLRRIDQNAFIDTSTNQPLSLNEIYLRNTAISSLSKNLLPWDQLKTVDLGGNRWKCDCNLQWLRNLTLINGKSEMKCEKPWRLSGRNLFELQVDDFSCSFLDNVDSDIIGICMLIIVICMVIVVVAFVFVKLAICRKLIKRKQNCGDYIRVFPKKDRIDLEWDTSAEP</sequence>
<dbReference type="Pfam" id="PF13306">
    <property type="entry name" value="LRR_5"/>
    <property type="match status" value="2"/>
</dbReference>
<dbReference type="EMBL" id="NCKU01002757">
    <property type="protein sequence ID" value="RWS08846.1"/>
    <property type="molecule type" value="Genomic_DNA"/>
</dbReference>
<dbReference type="AlphaFoldDB" id="A0A3S3PFW6"/>
<dbReference type="PANTHER" id="PTHR24366:SF96">
    <property type="entry name" value="LEUCINE RICH REPEAT CONTAINING 53"/>
    <property type="match status" value="1"/>
</dbReference>
<dbReference type="PANTHER" id="PTHR24366">
    <property type="entry name" value="IG(IMMUNOGLOBULIN) AND LRR(LEUCINE RICH REPEAT) DOMAINS"/>
    <property type="match status" value="1"/>
</dbReference>
<name>A0A3S3PFW6_9ACAR</name>
<gene>
    <name evidence="6" type="ORF">B4U79_09371</name>
    <name evidence="7" type="ORF">B4U79_17256</name>
    <name evidence="5" type="ORF">B4U79_17744</name>
</gene>
<reference evidence="5 8" key="1">
    <citation type="journal article" date="2018" name="Gigascience">
        <title>Genomes of trombidid mites reveal novel predicted allergens and laterally-transferred genes associated with secondary metabolism.</title>
        <authorList>
            <person name="Dong X."/>
            <person name="Chaisiri K."/>
            <person name="Xia D."/>
            <person name="Armstrong S.D."/>
            <person name="Fang Y."/>
            <person name="Donnelly M.J."/>
            <person name="Kadowaki T."/>
            <person name="McGarry J.W."/>
            <person name="Darby A.C."/>
            <person name="Makepeace B.L."/>
        </authorList>
    </citation>
    <scope>NUCLEOTIDE SEQUENCE [LARGE SCALE GENOMIC DNA]</scope>
    <source>
        <strain evidence="5">UoL-WK</strain>
    </source>
</reference>
<protein>
    <submittedName>
        <fullName evidence="5">Leucine-rich repeat-containing protein 4B-like protein</fullName>
    </submittedName>
</protein>
<dbReference type="Proteomes" id="UP000285301">
    <property type="component" value="Unassembled WGS sequence"/>
</dbReference>
<keyword evidence="8" id="KW-1185">Reference proteome</keyword>
<keyword evidence="3" id="KW-0472">Membrane</keyword>
<comment type="caution">
    <text evidence="5">The sequence shown here is derived from an EMBL/GenBank/DDBJ whole genome shotgun (WGS) entry which is preliminary data.</text>
</comment>
<organism evidence="5 8">
    <name type="scientific">Dinothrombium tinctorium</name>
    <dbReference type="NCBI Taxonomy" id="1965070"/>
    <lineage>
        <taxon>Eukaryota</taxon>
        <taxon>Metazoa</taxon>
        <taxon>Ecdysozoa</taxon>
        <taxon>Arthropoda</taxon>
        <taxon>Chelicerata</taxon>
        <taxon>Arachnida</taxon>
        <taxon>Acari</taxon>
        <taxon>Acariformes</taxon>
        <taxon>Trombidiformes</taxon>
        <taxon>Prostigmata</taxon>
        <taxon>Anystina</taxon>
        <taxon>Parasitengona</taxon>
        <taxon>Trombidioidea</taxon>
        <taxon>Trombidiidae</taxon>
        <taxon>Dinothrombium</taxon>
    </lineage>
</organism>
<feature type="chain" id="PRO_5036344740" evidence="4">
    <location>
        <begin position="27"/>
        <end position="464"/>
    </location>
</feature>
<evidence type="ECO:0000313" key="8">
    <source>
        <dbReference type="Proteomes" id="UP000285301"/>
    </source>
</evidence>
<dbReference type="InterPro" id="IPR003591">
    <property type="entry name" value="Leu-rich_rpt_typical-subtyp"/>
</dbReference>
<accession>A0A3S3PFW6</accession>
<dbReference type="SUPFAM" id="SSF52058">
    <property type="entry name" value="L domain-like"/>
    <property type="match status" value="1"/>
</dbReference>
<proteinExistence type="predicted"/>
<keyword evidence="1" id="KW-0433">Leucine-rich repeat</keyword>
<keyword evidence="2" id="KW-0677">Repeat</keyword>
<dbReference type="Gene3D" id="3.80.10.10">
    <property type="entry name" value="Ribonuclease Inhibitor"/>
    <property type="match status" value="2"/>
</dbReference>
<dbReference type="InterPro" id="IPR032675">
    <property type="entry name" value="LRR_dom_sf"/>
</dbReference>
<dbReference type="STRING" id="1965070.A0A3S3PFW6"/>